<evidence type="ECO:0000313" key="2">
    <source>
        <dbReference type="EMBL" id="KAF4626904.1"/>
    </source>
</evidence>
<gene>
    <name evidence="2" type="ORF">G7Y89_g11251</name>
</gene>
<protein>
    <submittedName>
        <fullName evidence="2">Uncharacterized protein</fullName>
    </submittedName>
</protein>
<feature type="compositionally biased region" description="Basic and acidic residues" evidence="1">
    <location>
        <begin position="11"/>
        <end position="28"/>
    </location>
</feature>
<feature type="region of interest" description="Disordered" evidence="1">
    <location>
        <begin position="1"/>
        <end position="38"/>
    </location>
</feature>
<reference evidence="2 3" key="1">
    <citation type="submission" date="2020-03" db="EMBL/GenBank/DDBJ databases">
        <title>Draft Genome Sequence of Cudoniella acicularis.</title>
        <authorList>
            <person name="Buettner E."/>
            <person name="Kellner H."/>
        </authorList>
    </citation>
    <scope>NUCLEOTIDE SEQUENCE [LARGE SCALE GENOMIC DNA]</scope>
    <source>
        <strain evidence="2 3">DSM 108380</strain>
    </source>
</reference>
<evidence type="ECO:0000256" key="1">
    <source>
        <dbReference type="SAM" id="MobiDB-lite"/>
    </source>
</evidence>
<organism evidence="2 3">
    <name type="scientific">Cudoniella acicularis</name>
    <dbReference type="NCBI Taxonomy" id="354080"/>
    <lineage>
        <taxon>Eukaryota</taxon>
        <taxon>Fungi</taxon>
        <taxon>Dikarya</taxon>
        <taxon>Ascomycota</taxon>
        <taxon>Pezizomycotina</taxon>
        <taxon>Leotiomycetes</taxon>
        <taxon>Helotiales</taxon>
        <taxon>Tricladiaceae</taxon>
        <taxon>Cudoniella</taxon>
    </lineage>
</organism>
<sequence>MSSCKKHKRCSKDGQDEGAYKNNMREGSDQNLARTAIDVEQEQLRADFNLDFGTCPRLDTPAEVDPFNTDPKSYPKPSNRKSSSTKPHGQARPGIWVLEMLYGHAEKFCNGADEGDEIFNVGGGWFSLGLGFSELKWKIRETREI</sequence>
<keyword evidence="3" id="KW-1185">Reference proteome</keyword>
<dbReference type="AlphaFoldDB" id="A0A8H4RDV3"/>
<feature type="compositionally biased region" description="Basic residues" evidence="1">
    <location>
        <begin position="1"/>
        <end position="10"/>
    </location>
</feature>
<accession>A0A8H4RDV3</accession>
<proteinExistence type="predicted"/>
<evidence type="ECO:0000313" key="3">
    <source>
        <dbReference type="Proteomes" id="UP000566819"/>
    </source>
</evidence>
<dbReference type="Proteomes" id="UP000566819">
    <property type="component" value="Unassembled WGS sequence"/>
</dbReference>
<name>A0A8H4RDV3_9HELO</name>
<feature type="region of interest" description="Disordered" evidence="1">
    <location>
        <begin position="57"/>
        <end position="91"/>
    </location>
</feature>
<comment type="caution">
    <text evidence="2">The sequence shown here is derived from an EMBL/GenBank/DDBJ whole genome shotgun (WGS) entry which is preliminary data.</text>
</comment>
<dbReference type="EMBL" id="JAAMPI010001063">
    <property type="protein sequence ID" value="KAF4626904.1"/>
    <property type="molecule type" value="Genomic_DNA"/>
</dbReference>